<gene>
    <name evidence="2" type="ORF">SAMN05421665_0265</name>
</gene>
<accession>A0A1R3WF72</accession>
<name>A0A1R3WF72_9RHOB</name>
<keyword evidence="1" id="KW-0472">Membrane</keyword>
<feature type="transmembrane region" description="Helical" evidence="1">
    <location>
        <begin position="66"/>
        <end position="84"/>
    </location>
</feature>
<feature type="transmembrane region" description="Helical" evidence="1">
    <location>
        <begin position="41"/>
        <end position="60"/>
    </location>
</feature>
<keyword evidence="3" id="KW-1185">Reference proteome</keyword>
<evidence type="ECO:0000256" key="1">
    <source>
        <dbReference type="SAM" id="Phobius"/>
    </source>
</evidence>
<evidence type="ECO:0000313" key="2">
    <source>
        <dbReference type="EMBL" id="SIT75843.1"/>
    </source>
</evidence>
<protein>
    <submittedName>
        <fullName evidence="2">Uncharacterized protein</fullName>
    </submittedName>
</protein>
<feature type="transmembrane region" description="Helical" evidence="1">
    <location>
        <begin position="212"/>
        <end position="234"/>
    </location>
</feature>
<keyword evidence="1" id="KW-1133">Transmembrane helix</keyword>
<feature type="transmembrane region" description="Helical" evidence="1">
    <location>
        <begin position="240"/>
        <end position="258"/>
    </location>
</feature>
<feature type="transmembrane region" description="Helical" evidence="1">
    <location>
        <begin position="6"/>
        <end position="29"/>
    </location>
</feature>
<feature type="transmembrane region" description="Helical" evidence="1">
    <location>
        <begin position="96"/>
        <end position="116"/>
    </location>
</feature>
<dbReference type="STRING" id="287098.SAMN05421665_0265"/>
<dbReference type="EMBL" id="FTPR01000001">
    <property type="protein sequence ID" value="SIT75843.1"/>
    <property type="molecule type" value="Genomic_DNA"/>
</dbReference>
<organism evidence="2 3">
    <name type="scientific">Yoonia rosea</name>
    <dbReference type="NCBI Taxonomy" id="287098"/>
    <lineage>
        <taxon>Bacteria</taxon>
        <taxon>Pseudomonadati</taxon>
        <taxon>Pseudomonadota</taxon>
        <taxon>Alphaproteobacteria</taxon>
        <taxon>Rhodobacterales</taxon>
        <taxon>Paracoccaceae</taxon>
        <taxon>Yoonia</taxon>
    </lineage>
</organism>
<feature type="transmembrane region" description="Helical" evidence="1">
    <location>
        <begin position="179"/>
        <end position="200"/>
    </location>
</feature>
<keyword evidence="1" id="KW-0812">Transmembrane</keyword>
<dbReference type="Proteomes" id="UP000186997">
    <property type="component" value="Unassembled WGS sequence"/>
</dbReference>
<proteinExistence type="predicted"/>
<evidence type="ECO:0000313" key="3">
    <source>
        <dbReference type="Proteomes" id="UP000186997"/>
    </source>
</evidence>
<reference evidence="3" key="1">
    <citation type="submission" date="2017-01" db="EMBL/GenBank/DDBJ databases">
        <authorList>
            <person name="Varghese N."/>
            <person name="Submissions S."/>
        </authorList>
    </citation>
    <scope>NUCLEOTIDE SEQUENCE [LARGE SCALE GENOMIC DNA]</scope>
    <source>
        <strain evidence="3">DSM 29591</strain>
    </source>
</reference>
<feature type="transmembrane region" description="Helical" evidence="1">
    <location>
        <begin position="122"/>
        <end position="143"/>
    </location>
</feature>
<feature type="transmembrane region" description="Helical" evidence="1">
    <location>
        <begin position="155"/>
        <end position="173"/>
    </location>
</feature>
<sequence length="403" mass="43244">MIAAATIMMQLFLSAAALTGLFVLQTVLTRRDRDDPINWRFLFGVRVTMVLFAGRALMILTGIEAFRILTLLGAAIIPLAVLILTEGLLRRHAPPLVKAVIGGGAVVFAVSSLWYSGSIDPARLFALLGFQLLGFVLSGWLIIRRDKASLSVTENAMVVRLGLSLILFIPLAAGDFLLLSVGLPIQFSALGVLILCWLAIGLGRPHIGHRATLANLGVMVAAACGVGAMIATFAQMGRDGYLLSIAAIMTTLFVVAILNDARALRLEEQSVGLLRQLVMARTDDPMTFLRDLQDHPLVEGAVVVSEESLQGLQDDVLDRIFAVAPVLRRSDPPVLGPVADDHIAYLFARYSATHVMLAASRPRVLVALAMPSLGASPSAELELQVVQRMAGLIAMRKGDRDEG</sequence>
<dbReference type="AlphaFoldDB" id="A0A1R3WF72"/>